<dbReference type="PANTHER" id="PTHR22916">
    <property type="entry name" value="GLYCOSYLTRANSFERASE"/>
    <property type="match status" value="1"/>
</dbReference>
<evidence type="ECO:0000259" key="1">
    <source>
        <dbReference type="Pfam" id="PF00535"/>
    </source>
</evidence>
<dbReference type="Gene3D" id="3.90.550.10">
    <property type="entry name" value="Spore Coat Polysaccharide Biosynthesis Protein SpsA, Chain A"/>
    <property type="match status" value="1"/>
</dbReference>
<evidence type="ECO:0000313" key="2">
    <source>
        <dbReference type="EMBL" id="TBR81297.1"/>
    </source>
</evidence>
<feature type="domain" description="Glycosyltransferase 2-like" evidence="1">
    <location>
        <begin position="137"/>
        <end position="195"/>
    </location>
</feature>
<feature type="domain" description="Glycosyltransferase 2-like" evidence="1">
    <location>
        <begin position="6"/>
        <end position="85"/>
    </location>
</feature>
<dbReference type="AlphaFoldDB" id="A0A4Q9JWI8"/>
<accession>A0A4Q9JWI8</accession>
<organism evidence="2 3">
    <name type="scientific">Campylobacter novaezeelandiae</name>
    <dbReference type="NCBI Taxonomy" id="2267891"/>
    <lineage>
        <taxon>Bacteria</taxon>
        <taxon>Pseudomonadati</taxon>
        <taxon>Campylobacterota</taxon>
        <taxon>Epsilonproteobacteria</taxon>
        <taxon>Campylobacterales</taxon>
        <taxon>Campylobacteraceae</taxon>
        <taxon>Campylobacter</taxon>
    </lineage>
</organism>
<proteinExistence type="predicted"/>
<dbReference type="EMBL" id="QPGR01000006">
    <property type="protein sequence ID" value="TBR81297.1"/>
    <property type="molecule type" value="Genomic_DNA"/>
</dbReference>
<dbReference type="SUPFAM" id="SSF53448">
    <property type="entry name" value="Nucleotide-diphospho-sugar transferases"/>
    <property type="match status" value="1"/>
</dbReference>
<keyword evidence="2" id="KW-0808">Transferase</keyword>
<dbReference type="CDD" id="cd00761">
    <property type="entry name" value="Glyco_tranf_GTA_type"/>
    <property type="match status" value="1"/>
</dbReference>
<protein>
    <submittedName>
        <fullName evidence="2">Glycosyltransferase family 2 protein</fullName>
    </submittedName>
</protein>
<dbReference type="GO" id="GO:0016758">
    <property type="term" value="F:hexosyltransferase activity"/>
    <property type="evidence" value="ECO:0007669"/>
    <property type="project" value="UniProtKB-ARBA"/>
</dbReference>
<gene>
    <name evidence="2" type="ORF">DU473_04200</name>
</gene>
<dbReference type="Proteomes" id="UP000292583">
    <property type="component" value="Unassembled WGS sequence"/>
</dbReference>
<name>A0A4Q9JWI8_9BACT</name>
<dbReference type="OrthoDB" id="9786172at2"/>
<dbReference type="Pfam" id="PF00535">
    <property type="entry name" value="Glycos_transf_2"/>
    <property type="match status" value="2"/>
</dbReference>
<comment type="caution">
    <text evidence="2">The sequence shown here is derived from an EMBL/GenBank/DDBJ whole genome shotgun (WGS) entry which is preliminary data.</text>
</comment>
<dbReference type="InterPro" id="IPR001173">
    <property type="entry name" value="Glyco_trans_2-like"/>
</dbReference>
<dbReference type="PANTHER" id="PTHR22916:SF3">
    <property type="entry name" value="UDP-GLCNAC:BETAGAL BETA-1,3-N-ACETYLGLUCOSAMINYLTRANSFERASE-LIKE PROTEIN 1"/>
    <property type="match status" value="1"/>
</dbReference>
<evidence type="ECO:0000313" key="3">
    <source>
        <dbReference type="Proteomes" id="UP000292583"/>
    </source>
</evidence>
<dbReference type="RefSeq" id="WP_131163050.1">
    <property type="nucleotide sequence ID" value="NZ_JAENKU010000006.1"/>
</dbReference>
<keyword evidence="3" id="KW-1185">Reference proteome</keyword>
<dbReference type="InterPro" id="IPR029044">
    <property type="entry name" value="Nucleotide-diphossugar_trans"/>
</dbReference>
<reference evidence="2 3" key="1">
    <citation type="submission" date="2018-07" db="EMBL/GenBank/DDBJ databases">
        <title>Campylobacter zealandensis sp. nov., isolated from birds and water in New Zealand.</title>
        <authorList>
            <person name="Wilkinson D.A."/>
            <person name="Biggs P.J."/>
            <person name="French N.P."/>
            <person name="Midwinter A.C."/>
        </authorList>
    </citation>
    <scope>NUCLEOTIDE SEQUENCE [LARGE SCALE GENOMIC DNA]</scope>
    <source>
        <strain evidence="2 3">B423b</strain>
    </source>
</reference>
<sequence>MKTVGVVIPIYNVEKYLRECLNSVINQTYKKLEIILVNDGSTDKNSFNIAKEYTLTDTRITLFNKENGGQSTARNIGIKYFNGEYSFKNRTKILKENSLIEFNVEGDNSYKVYSMYKSHKAFKNEKELKEFKNPNIDYIIFLDSDDYWKVNCIEECIKRMNGVEIVWFKSEPYFEGHFRKKWSSLLELYNYQERIITPIEWLKRSIEYNITSFYFIWSGMIDFDFLKSLRLKFIDRIIHEDHHFGMLLFFQSNLIYVFPREMHIYRIRQNSTINISKGFKYPNHLKDLVKAFDNYDTIKQYYSSASIFFVLNLSIIFLSSQNKKGADLFKEAFFDHMIENAFKIFFIDNDPWKLKPRLSIVLNNYFIFWKFFKNKKLFLLYKYFRKITKFLTRVLIKK</sequence>